<protein>
    <submittedName>
        <fullName evidence="2">Uncharacterized protein</fullName>
    </submittedName>
</protein>
<evidence type="ECO:0000313" key="3">
    <source>
        <dbReference type="Proteomes" id="UP001243989"/>
    </source>
</evidence>
<dbReference type="AlphaFoldDB" id="A0AAI9ZNK9"/>
<feature type="compositionally biased region" description="Polar residues" evidence="1">
    <location>
        <begin position="33"/>
        <end position="43"/>
    </location>
</feature>
<gene>
    <name evidence="2" type="ORF">BDP81DRAFT_63395</name>
</gene>
<dbReference type="RefSeq" id="XP_060442539.1">
    <property type="nucleotide sequence ID" value="XM_060596085.1"/>
</dbReference>
<proteinExistence type="predicted"/>
<keyword evidence="3" id="KW-1185">Reference proteome</keyword>
<comment type="caution">
    <text evidence="2">The sequence shown here is derived from an EMBL/GenBank/DDBJ whole genome shotgun (WGS) entry which is preliminary data.</text>
</comment>
<evidence type="ECO:0000256" key="1">
    <source>
        <dbReference type="SAM" id="MobiDB-lite"/>
    </source>
</evidence>
<organism evidence="2 3">
    <name type="scientific">Colletotrichum phormii</name>
    <dbReference type="NCBI Taxonomy" id="359342"/>
    <lineage>
        <taxon>Eukaryota</taxon>
        <taxon>Fungi</taxon>
        <taxon>Dikarya</taxon>
        <taxon>Ascomycota</taxon>
        <taxon>Pezizomycotina</taxon>
        <taxon>Sordariomycetes</taxon>
        <taxon>Hypocreomycetidae</taxon>
        <taxon>Glomerellales</taxon>
        <taxon>Glomerellaceae</taxon>
        <taxon>Colletotrichum</taxon>
        <taxon>Colletotrichum acutatum species complex</taxon>
    </lineage>
</organism>
<sequence>MAPEFRRAQKPQKSLVCVLGGFPERLLGSLSATRFSGQGTTPTDFRRQRQKKPKSRRDLLEARPPWSPPVRSTLSLCAHRSDWPTRPTVTLPDQIAAVLDFGRAGSTRPQTNSYLGLLMVASIHAAQARRIRTHRLYESRGKREKGVVSLASVRAYPNAALHVCLFAAAPYLLPTVCTV</sequence>
<dbReference type="EMBL" id="JAHMHQ010000016">
    <property type="protein sequence ID" value="KAK1633932.1"/>
    <property type="molecule type" value="Genomic_DNA"/>
</dbReference>
<dbReference type="Proteomes" id="UP001243989">
    <property type="component" value="Unassembled WGS sequence"/>
</dbReference>
<dbReference type="GeneID" id="85480947"/>
<reference evidence="2" key="1">
    <citation type="submission" date="2021-06" db="EMBL/GenBank/DDBJ databases">
        <title>Comparative genomics, transcriptomics and evolutionary studies reveal genomic signatures of adaptation to plant cell wall in hemibiotrophic fungi.</title>
        <authorList>
            <consortium name="DOE Joint Genome Institute"/>
            <person name="Baroncelli R."/>
            <person name="Diaz J.F."/>
            <person name="Benocci T."/>
            <person name="Peng M."/>
            <person name="Battaglia E."/>
            <person name="Haridas S."/>
            <person name="Andreopoulos W."/>
            <person name="Labutti K."/>
            <person name="Pangilinan J."/>
            <person name="Floch G.L."/>
            <person name="Makela M.R."/>
            <person name="Henrissat B."/>
            <person name="Grigoriev I.V."/>
            <person name="Crouch J.A."/>
            <person name="De Vries R.P."/>
            <person name="Sukno S.A."/>
            <person name="Thon M.R."/>
        </authorList>
    </citation>
    <scope>NUCLEOTIDE SEQUENCE</scope>
    <source>
        <strain evidence="2">CBS 102054</strain>
    </source>
</reference>
<feature type="region of interest" description="Disordered" evidence="1">
    <location>
        <begin position="33"/>
        <end position="66"/>
    </location>
</feature>
<evidence type="ECO:0000313" key="2">
    <source>
        <dbReference type="EMBL" id="KAK1633932.1"/>
    </source>
</evidence>
<name>A0AAI9ZNK9_9PEZI</name>
<accession>A0AAI9ZNK9</accession>